<reference evidence="1" key="1">
    <citation type="submission" date="2023-10" db="EMBL/GenBank/DDBJ databases">
        <authorList>
            <person name="Rodriguez Cubillos JULIANA M."/>
            <person name="De Vega J."/>
        </authorList>
    </citation>
    <scope>NUCLEOTIDE SEQUENCE</scope>
</reference>
<protein>
    <submittedName>
        <fullName evidence="1">Uncharacterized protein</fullName>
    </submittedName>
</protein>
<name>A0ACB0IZY9_TRIPR</name>
<proteinExistence type="predicted"/>
<sequence length="550" mass="62475">MSSNEVQIPKLYDDIMFIKGGNAAGEYQLRVLRKWSVFNSVFPGNVESVDMVMIDRNGHKIQATIPNLLLCLFDNLIDEGNVYVLSNLSVSYNLHEILGSYNRYMLVFNVNTKVNLSSSSSIAHYGMSLIGSDNVLQLSERFKYLVDVIGVITFIRHNKNYFDDGTISTTVSFKLTDHRNSYDCELCGDYVDLFRVLMENQPLGLPIVVLQFAKITMQQGSIVVQSVDHVTRLYVNPVIPESIQFKTGYLFKLILALNQTRRLLGNCPTDKSVGFRFDVSYQFKTISELMDDPQTGIFIVNARIVDMIELNPWWYPVCRCDIIVESYLGAYFCENCHATEFSAVPKYRVKMVLEDETGACFIEAYDHVMLPISLVDPNNPILPEAFFPRAFDSVMGKSIVLILHKTVHIDKFLDPVYEVRCVSDDPQVMNFYASIGLCRIPSKVVPNLIDPECNLMKKKVYRPPVTSTERLLDEYLGPVYRRNPPCDDAESSSAAAGKSRLVRQCSSSLFVLDSLNECEGFHITMEYSIDNISRFSVCSLMFRNDVVIVY</sequence>
<dbReference type="EMBL" id="CASHSV030000013">
    <property type="protein sequence ID" value="CAJ2637393.1"/>
    <property type="molecule type" value="Genomic_DNA"/>
</dbReference>
<gene>
    <name evidence="1" type="ORF">MILVUS5_LOCUS7754</name>
</gene>
<accession>A0ACB0IZY9</accession>
<comment type="caution">
    <text evidence="1">The sequence shown here is derived from an EMBL/GenBank/DDBJ whole genome shotgun (WGS) entry which is preliminary data.</text>
</comment>
<evidence type="ECO:0000313" key="1">
    <source>
        <dbReference type="EMBL" id="CAJ2637393.1"/>
    </source>
</evidence>
<dbReference type="Proteomes" id="UP001177021">
    <property type="component" value="Unassembled WGS sequence"/>
</dbReference>
<organism evidence="1 2">
    <name type="scientific">Trifolium pratense</name>
    <name type="common">Red clover</name>
    <dbReference type="NCBI Taxonomy" id="57577"/>
    <lineage>
        <taxon>Eukaryota</taxon>
        <taxon>Viridiplantae</taxon>
        <taxon>Streptophyta</taxon>
        <taxon>Embryophyta</taxon>
        <taxon>Tracheophyta</taxon>
        <taxon>Spermatophyta</taxon>
        <taxon>Magnoliopsida</taxon>
        <taxon>eudicotyledons</taxon>
        <taxon>Gunneridae</taxon>
        <taxon>Pentapetalae</taxon>
        <taxon>rosids</taxon>
        <taxon>fabids</taxon>
        <taxon>Fabales</taxon>
        <taxon>Fabaceae</taxon>
        <taxon>Papilionoideae</taxon>
        <taxon>50 kb inversion clade</taxon>
        <taxon>NPAAA clade</taxon>
        <taxon>Hologalegina</taxon>
        <taxon>IRL clade</taxon>
        <taxon>Trifolieae</taxon>
        <taxon>Trifolium</taxon>
    </lineage>
</organism>
<keyword evidence="2" id="KW-1185">Reference proteome</keyword>
<evidence type="ECO:0000313" key="2">
    <source>
        <dbReference type="Proteomes" id="UP001177021"/>
    </source>
</evidence>